<dbReference type="GO" id="GO:0000329">
    <property type="term" value="C:fungal-type vacuole membrane"/>
    <property type="evidence" value="ECO:0007669"/>
    <property type="project" value="TreeGrafter"/>
</dbReference>
<dbReference type="PANTHER" id="PTHR45748:SF7">
    <property type="entry name" value="1-PHOSPHATIDYLINOSITOL 3-PHOSPHATE 5-KINASE-RELATED"/>
    <property type="match status" value="1"/>
</dbReference>
<feature type="compositionally biased region" description="Polar residues" evidence="1">
    <location>
        <begin position="41"/>
        <end position="63"/>
    </location>
</feature>
<gene>
    <name evidence="2" type="primary">FAB1_1</name>
    <name evidence="2" type="ORF">BGZ80_005137</name>
</gene>
<feature type="region of interest" description="Disordered" evidence="1">
    <location>
        <begin position="1154"/>
        <end position="1175"/>
    </location>
</feature>
<evidence type="ECO:0000256" key="1">
    <source>
        <dbReference type="SAM" id="MobiDB-lite"/>
    </source>
</evidence>
<organism evidence="2 3">
    <name type="scientific">Entomortierella chlamydospora</name>
    <dbReference type="NCBI Taxonomy" id="101097"/>
    <lineage>
        <taxon>Eukaryota</taxon>
        <taxon>Fungi</taxon>
        <taxon>Fungi incertae sedis</taxon>
        <taxon>Mucoromycota</taxon>
        <taxon>Mortierellomycotina</taxon>
        <taxon>Mortierellomycetes</taxon>
        <taxon>Mortierellales</taxon>
        <taxon>Mortierellaceae</taxon>
        <taxon>Entomortierella</taxon>
    </lineage>
</organism>
<feature type="region of interest" description="Disordered" evidence="1">
    <location>
        <begin position="82"/>
        <end position="105"/>
    </location>
</feature>
<sequence>MVSSKPLPPIPAPAVEKEKRAQLFPSMTNLRRKSEPPAADSNASPTQVQTEQLQTQANTQAQPIGTISSISGMISSFISSTALSTTKTPTTESNRPSRPSTPVPTAATVVAVPLETAMAEETTPTVPAKQEMVTLDQRSFQHLRAIARQSIASSCLEPEILWLKLFMDMVQKLAANASDTWLQVEAAYESALEEQLEGTATLVEKDKLNDKEKHKEGKDKPVFSYRVSLAKQISTKQECTFTVGRFEGESILQEERSITEQRKSAEDDGTKILLGGTVFLAAGSEDLPKAGKIVEILVFALCSLQLETYLMRDHDVLRPDPALNIHEADTKFSKPPVTTQYSHDTSKRASKGSMFFGWLSRGSLPAKYKKGTTQLALDSDTKLDQYRNNSGSGAVNAISSSSDDFGLVDDPQGFQNCRFAKIIQQVEKAIISVSPNVVFPPPHILLRLRDEEAFGLDSIRKPYNWEDVEFVARKIGFGNRMSRQNTAGVSQVARFGAITGHAQNDGSKANRLPADSRAGLDHLMTNSNSLQGIFNHQSISFSYSYYWSATAAAPCHPPNLITVEYYRKEGQYEDMGLGEMIEFICKRAYSKCSDPTCEHKRLEHISTYTHGEARINITVEQPRPDSATNFDSEEFTPFLSNNKTIAVWTRCKMCKARTKPKALSRASRLYSFGKYLELLLYGQRFEPGPRQLCDHMATKDSIARCFLYRGLVVTFEYESIDLFEMRISRLQVHEDFHPMPRFDPGHTDEDKHEYSTAYSTSTGPSPRASVLSVYLNSDYITEKEQMSLLDATRLEILHFYESCKKIIVIMEQHLGETKSISKYVINKARDSSNAVAMDPIKKAALSRLDELGERWKADEFDLYDQLKRISICRLNDLRNRFVDCIKRTMRSMEAWQKEYNPESLKSSKGQLDWVLPEYFTHDALHTFPGSSVIVREDEPSSIIASTLSRSMEFTQSSSDYLSLISSLLHPDSESTEVEGKAPLPPEKDFDINSLNIPTRGPLKTSRSAGSVTLTPRKSGSSGSEGSTAHGSPGKENSASQKGELETEDDIDEDEEEDEEDSFLVVDGYQTSVKFVPASKVDLSSLIQNGTMSPRSTIGLNFGGRHSKNSMLSPNTVDKKGDLVATRPFSMVALPNSTSALTTSLMPANGEETPTNPFFVSPPESRSITPTPGTKSKGAFGYHSLASGLSGTMKGLSLNTLSEKIGGGFSSYSTSGTYNEKAEREHFSDSVDKAMKETLAIVREKFSTTRSPHLKARFSHGKTSFSCVVYYAAEFDTLRRRCGIHQTYVPSLSR</sequence>
<feature type="compositionally biased region" description="Basic and acidic residues" evidence="1">
    <location>
        <begin position="741"/>
        <end position="754"/>
    </location>
</feature>
<dbReference type="PANTHER" id="PTHR45748">
    <property type="entry name" value="1-PHOSPHATIDYLINOSITOL 3-PHOSPHATE 5-KINASE-RELATED"/>
    <property type="match status" value="1"/>
</dbReference>
<accession>A0A9P6N106</accession>
<feature type="compositionally biased region" description="Low complexity" evidence="1">
    <location>
        <begin position="82"/>
        <end position="93"/>
    </location>
</feature>
<dbReference type="EMBL" id="JAAAID010000255">
    <property type="protein sequence ID" value="KAG0019880.1"/>
    <property type="molecule type" value="Genomic_DNA"/>
</dbReference>
<protein>
    <submittedName>
        <fullName evidence="2">1-phosphatidylinositol-3-phosphate 5-kinase</fullName>
    </submittedName>
</protein>
<feature type="compositionally biased region" description="Polar residues" evidence="1">
    <location>
        <begin position="1004"/>
        <end position="1040"/>
    </location>
</feature>
<name>A0A9P6N106_9FUNG</name>
<keyword evidence="3" id="KW-1185">Reference proteome</keyword>
<reference evidence="2" key="1">
    <citation type="journal article" date="2020" name="Fungal Divers.">
        <title>Resolving the Mortierellaceae phylogeny through synthesis of multi-gene phylogenetics and phylogenomics.</title>
        <authorList>
            <person name="Vandepol N."/>
            <person name="Liber J."/>
            <person name="Desiro A."/>
            <person name="Na H."/>
            <person name="Kennedy M."/>
            <person name="Barry K."/>
            <person name="Grigoriev I.V."/>
            <person name="Miller A.N."/>
            <person name="O'Donnell K."/>
            <person name="Stajich J.E."/>
            <person name="Bonito G."/>
        </authorList>
    </citation>
    <scope>NUCLEOTIDE SEQUENCE</scope>
    <source>
        <strain evidence="2">NRRL 2769</strain>
    </source>
</reference>
<comment type="caution">
    <text evidence="2">The sequence shown here is derived from an EMBL/GenBank/DDBJ whole genome shotgun (WGS) entry which is preliminary data.</text>
</comment>
<proteinExistence type="predicted"/>
<evidence type="ECO:0000313" key="2">
    <source>
        <dbReference type="EMBL" id="KAG0019880.1"/>
    </source>
</evidence>
<feature type="region of interest" description="Disordered" evidence="1">
    <location>
        <begin position="741"/>
        <end position="763"/>
    </location>
</feature>
<dbReference type="GO" id="GO:0000285">
    <property type="term" value="F:1-phosphatidylinositol-3-phosphate 5-kinase activity"/>
    <property type="evidence" value="ECO:0007669"/>
    <property type="project" value="TreeGrafter"/>
</dbReference>
<feature type="compositionally biased region" description="Pro residues" evidence="1">
    <location>
        <begin position="1"/>
        <end position="12"/>
    </location>
</feature>
<dbReference type="Proteomes" id="UP000703661">
    <property type="component" value="Unassembled WGS sequence"/>
</dbReference>
<dbReference type="GO" id="GO:0046854">
    <property type="term" value="P:phosphatidylinositol phosphate biosynthetic process"/>
    <property type="evidence" value="ECO:0007669"/>
    <property type="project" value="TreeGrafter"/>
</dbReference>
<feature type="region of interest" description="Disordered" evidence="1">
    <location>
        <begin position="1"/>
        <end position="63"/>
    </location>
</feature>
<feature type="compositionally biased region" description="Polar residues" evidence="1">
    <location>
        <begin position="1154"/>
        <end position="1173"/>
    </location>
</feature>
<feature type="non-terminal residue" evidence="2">
    <location>
        <position position="1293"/>
    </location>
</feature>
<dbReference type="GO" id="GO:0010008">
    <property type="term" value="C:endosome membrane"/>
    <property type="evidence" value="ECO:0007669"/>
    <property type="project" value="TreeGrafter"/>
</dbReference>
<evidence type="ECO:0000313" key="3">
    <source>
        <dbReference type="Proteomes" id="UP000703661"/>
    </source>
</evidence>
<feature type="region of interest" description="Disordered" evidence="1">
    <location>
        <begin position="973"/>
        <end position="1063"/>
    </location>
</feature>
<feature type="compositionally biased region" description="Acidic residues" evidence="1">
    <location>
        <begin position="1045"/>
        <end position="1061"/>
    </location>
</feature>